<evidence type="ECO:0000313" key="3">
    <source>
        <dbReference type="Proteomes" id="UP000598997"/>
    </source>
</evidence>
<dbReference type="SUPFAM" id="SSF54637">
    <property type="entry name" value="Thioesterase/thiol ester dehydrase-isomerase"/>
    <property type="match status" value="1"/>
</dbReference>
<organism evidence="2 3">
    <name type="scientific">Croceicoccus pelagius</name>
    <dbReference type="NCBI Taxonomy" id="1703341"/>
    <lineage>
        <taxon>Bacteria</taxon>
        <taxon>Pseudomonadati</taxon>
        <taxon>Pseudomonadota</taxon>
        <taxon>Alphaproteobacteria</taxon>
        <taxon>Sphingomonadales</taxon>
        <taxon>Erythrobacteraceae</taxon>
        <taxon>Croceicoccus</taxon>
    </lineage>
</organism>
<protein>
    <submittedName>
        <fullName evidence="2">Acyl dehydratase</fullName>
    </submittedName>
</protein>
<keyword evidence="3" id="KW-1185">Reference proteome</keyword>
<reference evidence="2 3" key="1">
    <citation type="journal article" date="2014" name="Int. J. Syst. Evol. Microbiol.">
        <title>Complete genome sequence of Corynebacterium casei LMG S-19264T (=DSM 44701T), isolated from a smear-ripened cheese.</title>
        <authorList>
            <consortium name="US DOE Joint Genome Institute (JGI-PGF)"/>
            <person name="Walter F."/>
            <person name="Albersmeier A."/>
            <person name="Kalinowski J."/>
            <person name="Ruckert C."/>
        </authorList>
    </citation>
    <scope>NUCLEOTIDE SEQUENCE [LARGE SCALE GENOMIC DNA]</scope>
    <source>
        <strain evidence="2 3">CGMCC 1.15358</strain>
    </source>
</reference>
<dbReference type="InterPro" id="IPR029069">
    <property type="entry name" value="HotDog_dom_sf"/>
</dbReference>
<feature type="domain" description="MaoC-like" evidence="1">
    <location>
        <begin position="19"/>
        <end position="115"/>
    </location>
</feature>
<gene>
    <name evidence="2" type="ORF">GCM10010989_11070</name>
</gene>
<dbReference type="Proteomes" id="UP000598997">
    <property type="component" value="Unassembled WGS sequence"/>
</dbReference>
<accession>A0A916YD27</accession>
<comment type="caution">
    <text evidence="2">The sequence shown here is derived from an EMBL/GenBank/DDBJ whole genome shotgun (WGS) entry which is preliminary data.</text>
</comment>
<proteinExistence type="predicted"/>
<dbReference type="Pfam" id="PF01575">
    <property type="entry name" value="MaoC_dehydratas"/>
    <property type="match status" value="1"/>
</dbReference>
<dbReference type="EMBL" id="BMIO01000003">
    <property type="protein sequence ID" value="GGD38787.1"/>
    <property type="molecule type" value="Genomic_DNA"/>
</dbReference>
<dbReference type="RefSeq" id="WP_229660308.1">
    <property type="nucleotide sequence ID" value="NZ_BMIO01000003.1"/>
</dbReference>
<dbReference type="PANTHER" id="PTHR43664:SF1">
    <property type="entry name" value="BETA-METHYLMALYL-COA DEHYDRATASE"/>
    <property type="match status" value="1"/>
</dbReference>
<dbReference type="PANTHER" id="PTHR43664">
    <property type="entry name" value="MONOAMINE OXIDASE-RELATED"/>
    <property type="match status" value="1"/>
</dbReference>
<dbReference type="InterPro" id="IPR002539">
    <property type="entry name" value="MaoC-like_dom"/>
</dbReference>
<sequence length="165" mass="18834">MIDTYEAREPYRTFEDLAVGEKRVSKSRTVTAEEMIDFARKYDPQWFHADADAAKDSVFGEVVASGIYVLALWRQMDHEINWDIDFVCGVGWDELRLKRAIRAGDTIHVTSEIISLEPSKTRDDRGTALTRYAVMLEDGTECVTFTSINLVYTREGRARMVGTAR</sequence>
<dbReference type="AlphaFoldDB" id="A0A916YD27"/>
<name>A0A916YD27_9SPHN</name>
<dbReference type="Gene3D" id="3.10.129.10">
    <property type="entry name" value="Hotdog Thioesterase"/>
    <property type="match status" value="1"/>
</dbReference>
<evidence type="ECO:0000259" key="1">
    <source>
        <dbReference type="Pfam" id="PF01575"/>
    </source>
</evidence>
<evidence type="ECO:0000313" key="2">
    <source>
        <dbReference type="EMBL" id="GGD38787.1"/>
    </source>
</evidence>
<dbReference type="InterPro" id="IPR052342">
    <property type="entry name" value="MCH/BMMD"/>
</dbReference>